<dbReference type="PANTHER" id="PTHR30255">
    <property type="entry name" value="SINGLE-STRANDED-DNA-SPECIFIC EXONUCLEASE RECJ"/>
    <property type="match status" value="1"/>
</dbReference>
<dbReference type="GO" id="GO:0003676">
    <property type="term" value="F:nucleic acid binding"/>
    <property type="evidence" value="ECO:0007669"/>
    <property type="project" value="InterPro"/>
</dbReference>
<dbReference type="Gene3D" id="3.10.310.30">
    <property type="match status" value="1"/>
</dbReference>
<dbReference type="NCBIfam" id="TIGR00644">
    <property type="entry name" value="recJ"/>
    <property type="match status" value="1"/>
</dbReference>
<keyword evidence="6" id="KW-0175">Coiled coil</keyword>
<proteinExistence type="inferred from homology"/>
<organism evidence="10 11">
    <name type="scientific">Tepidiphilus thermophilus</name>
    <dbReference type="NCBI Taxonomy" id="876478"/>
    <lineage>
        <taxon>Bacteria</taxon>
        <taxon>Pseudomonadati</taxon>
        <taxon>Pseudomonadota</taxon>
        <taxon>Hydrogenophilia</taxon>
        <taxon>Hydrogenophilales</taxon>
        <taxon>Hydrogenophilaceae</taxon>
        <taxon>Tepidiphilus</taxon>
    </lineage>
</organism>
<dbReference type="InterPro" id="IPR001667">
    <property type="entry name" value="DDH_dom"/>
</dbReference>
<dbReference type="RefSeq" id="WP_055422832.1">
    <property type="nucleotide sequence ID" value="NZ_CYHH01000002.1"/>
</dbReference>
<evidence type="ECO:0000259" key="9">
    <source>
        <dbReference type="Pfam" id="PF17768"/>
    </source>
</evidence>
<keyword evidence="11" id="KW-1185">Reference proteome</keyword>
<keyword evidence="4" id="KW-0378">Hydrolase</keyword>
<dbReference type="InterPro" id="IPR051673">
    <property type="entry name" value="SSDNA_exonuclease_RecJ"/>
</dbReference>
<sequence>MTPRPIVRSTPRRALERLLAAGIDPLLARLYAARGIEHPAETDTALARLLPPEAMKGTREAAELLAEAIDAQARIVVIGDYDCDGATATAVAVRALRAMGAHVDFLVPNRFTYGYGLSPEIVALAAERFAPDVLITVDNGIASVEGAAAARALGMSLVITDHHLPGDVLPEADAIVNPNQPGCDFPSKAIAGVGVVFYVMLALRAELRRRGTFSTRPEPNLAQLLDLAALGTVADVVRLDHNNRILVAQGLARIRAGRMQPGIRALFQVARRDPARATAQDLGFFLGPRLNAAGRLEDMSLGIACLIEDDPSRALELAQRLEDINRERRGIEAQMREQAELALDALTLEGRATLTLFHPEWHQGVIGIVAGRIKERHHRPVFAFAPGDEDLLKGSGRSVPGLHLRDALDWISKKHPGLLLRFGGHAMAAGVTLRAADLARFEQAFEEAAQTIGTEALGVAELPTDGSLPLEALTLTTVGRLEGEVWGQGFPAPLFLDTFTVLEQRLLKEAHLQLKLHRDRQPCEAIFFGHAEPLPAQVELAYRPVRDAWNGVERLRLQIELARPAEVEPDSV</sequence>
<dbReference type="SUPFAM" id="SSF64182">
    <property type="entry name" value="DHH phosphoesterases"/>
    <property type="match status" value="1"/>
</dbReference>
<dbReference type="GO" id="GO:0006310">
    <property type="term" value="P:DNA recombination"/>
    <property type="evidence" value="ECO:0007669"/>
    <property type="project" value="InterPro"/>
</dbReference>
<dbReference type="Proteomes" id="UP000182108">
    <property type="component" value="Unassembled WGS sequence"/>
</dbReference>
<dbReference type="Gene3D" id="3.90.1640.30">
    <property type="match status" value="1"/>
</dbReference>
<dbReference type="Pfam" id="PF02272">
    <property type="entry name" value="DHHA1"/>
    <property type="match status" value="1"/>
</dbReference>
<dbReference type="EMBL" id="CYHH01000002">
    <property type="protein sequence ID" value="CUB05716.1"/>
    <property type="molecule type" value="Genomic_DNA"/>
</dbReference>
<feature type="domain" description="DDH" evidence="7">
    <location>
        <begin position="74"/>
        <end position="232"/>
    </location>
</feature>
<evidence type="ECO:0000256" key="2">
    <source>
        <dbReference type="ARBA" id="ARBA00019841"/>
    </source>
</evidence>
<dbReference type="Pfam" id="PF01368">
    <property type="entry name" value="DHH"/>
    <property type="match status" value="1"/>
</dbReference>
<dbReference type="FunFam" id="3.90.1640.30:FF:000001">
    <property type="entry name" value="Single-stranded-DNA-specific exonuclease RecJ"/>
    <property type="match status" value="1"/>
</dbReference>
<keyword evidence="5 10" id="KW-0269">Exonuclease</keyword>
<reference evidence="11" key="1">
    <citation type="submission" date="2015-08" db="EMBL/GenBank/DDBJ databases">
        <authorList>
            <person name="Babu N.S."/>
            <person name="Beckwith C.J."/>
            <person name="Beseler K.G."/>
            <person name="Brison A."/>
            <person name="Carone J.V."/>
            <person name="Caskin T.P."/>
            <person name="Diamond M."/>
            <person name="Durham M.E."/>
            <person name="Foxe J.M."/>
            <person name="Go M."/>
            <person name="Henderson B.A."/>
            <person name="Jones I.B."/>
            <person name="McGettigan J.A."/>
            <person name="Micheletti S.J."/>
            <person name="Nasrallah M.E."/>
            <person name="Ortiz D."/>
            <person name="Piller C.R."/>
            <person name="Privatt S.R."/>
            <person name="Schneider S.L."/>
            <person name="Sharp S."/>
            <person name="Smith T.C."/>
            <person name="Stanton J.D."/>
            <person name="Ullery H.E."/>
            <person name="Wilson R.J."/>
            <person name="Serrano M.G."/>
            <person name="Buck G."/>
            <person name="Lee V."/>
            <person name="Wang Y."/>
            <person name="Carvalho R."/>
            <person name="Voegtly L."/>
            <person name="Shi R."/>
            <person name="Duckworth R."/>
            <person name="Johnson A."/>
            <person name="Loviza R."/>
            <person name="Walstead R."/>
            <person name="Shah Z."/>
            <person name="Kiflezghi M."/>
            <person name="Wade K."/>
            <person name="Ball S.L."/>
            <person name="Bradley K.W."/>
            <person name="Asai D.J."/>
            <person name="Bowman C.A."/>
            <person name="Russell D.A."/>
            <person name="Pope W.H."/>
            <person name="Jacobs-Sera D."/>
            <person name="Hendrix R.W."/>
            <person name="Hatfull G.F."/>
        </authorList>
    </citation>
    <scope>NUCLEOTIDE SEQUENCE [LARGE SCALE GENOMIC DNA]</scope>
    <source>
        <strain evidence="11">JCM 19170</strain>
    </source>
</reference>
<feature type="coiled-coil region" evidence="6">
    <location>
        <begin position="314"/>
        <end position="341"/>
    </location>
</feature>
<dbReference type="InterPro" id="IPR038763">
    <property type="entry name" value="DHH_sf"/>
</dbReference>
<evidence type="ECO:0000259" key="8">
    <source>
        <dbReference type="Pfam" id="PF02272"/>
    </source>
</evidence>
<evidence type="ECO:0000256" key="1">
    <source>
        <dbReference type="ARBA" id="ARBA00005915"/>
    </source>
</evidence>
<comment type="similarity">
    <text evidence="1">Belongs to the RecJ family.</text>
</comment>
<evidence type="ECO:0000313" key="10">
    <source>
        <dbReference type="EMBL" id="CUB05716.1"/>
    </source>
</evidence>
<evidence type="ECO:0000256" key="6">
    <source>
        <dbReference type="SAM" id="Coils"/>
    </source>
</evidence>
<keyword evidence="3" id="KW-0540">Nuclease</keyword>
<feature type="domain" description="RecJ OB" evidence="9">
    <location>
        <begin position="464"/>
        <end position="560"/>
    </location>
</feature>
<accession>A0A0K6IRJ0</accession>
<gene>
    <name evidence="10" type="ORF">Ga0061068_102107</name>
</gene>
<evidence type="ECO:0000313" key="11">
    <source>
        <dbReference type="Proteomes" id="UP000182108"/>
    </source>
</evidence>
<dbReference type="GO" id="GO:0008409">
    <property type="term" value="F:5'-3' exonuclease activity"/>
    <property type="evidence" value="ECO:0007669"/>
    <property type="project" value="InterPro"/>
</dbReference>
<evidence type="ECO:0000259" key="7">
    <source>
        <dbReference type="Pfam" id="PF01368"/>
    </source>
</evidence>
<dbReference type="AlphaFoldDB" id="A0A0K6IRJ0"/>
<evidence type="ECO:0000256" key="5">
    <source>
        <dbReference type="ARBA" id="ARBA00022839"/>
    </source>
</evidence>
<dbReference type="InterPro" id="IPR041122">
    <property type="entry name" value="RecJ_OB"/>
</dbReference>
<dbReference type="GO" id="GO:0006281">
    <property type="term" value="P:DNA repair"/>
    <property type="evidence" value="ECO:0007669"/>
    <property type="project" value="InterPro"/>
</dbReference>
<name>A0A0K6IRJ0_9PROT</name>
<feature type="domain" description="DHHA1" evidence="8">
    <location>
        <begin position="356"/>
        <end position="449"/>
    </location>
</feature>
<dbReference type="InterPro" id="IPR003156">
    <property type="entry name" value="DHHA1_dom"/>
</dbReference>
<dbReference type="PANTHER" id="PTHR30255:SF2">
    <property type="entry name" value="SINGLE-STRANDED-DNA-SPECIFIC EXONUCLEASE RECJ"/>
    <property type="match status" value="1"/>
</dbReference>
<dbReference type="InterPro" id="IPR004610">
    <property type="entry name" value="RecJ"/>
</dbReference>
<protein>
    <recommendedName>
        <fullName evidence="2">Single-stranded-DNA-specific exonuclease RecJ</fullName>
    </recommendedName>
</protein>
<evidence type="ECO:0000256" key="4">
    <source>
        <dbReference type="ARBA" id="ARBA00022801"/>
    </source>
</evidence>
<evidence type="ECO:0000256" key="3">
    <source>
        <dbReference type="ARBA" id="ARBA00022722"/>
    </source>
</evidence>
<dbReference type="OrthoDB" id="9809852at2"/>
<dbReference type="Pfam" id="PF17768">
    <property type="entry name" value="RecJ_OB"/>
    <property type="match status" value="1"/>
</dbReference>